<dbReference type="OrthoDB" id="512787at2759"/>
<evidence type="ECO:0000313" key="2">
    <source>
        <dbReference type="EMBL" id="KAG5629982.1"/>
    </source>
</evidence>
<proteinExistence type="predicted"/>
<dbReference type="PANTHER" id="PTHR36014">
    <property type="entry name" value="OS03G0176600 PROTEIN"/>
    <property type="match status" value="1"/>
</dbReference>
<organism evidence="2 3">
    <name type="scientific">Solanum commersonii</name>
    <name type="common">Commerson's wild potato</name>
    <name type="synonym">Commerson's nightshade</name>
    <dbReference type="NCBI Taxonomy" id="4109"/>
    <lineage>
        <taxon>Eukaryota</taxon>
        <taxon>Viridiplantae</taxon>
        <taxon>Streptophyta</taxon>
        <taxon>Embryophyta</taxon>
        <taxon>Tracheophyta</taxon>
        <taxon>Spermatophyta</taxon>
        <taxon>Magnoliopsida</taxon>
        <taxon>eudicotyledons</taxon>
        <taxon>Gunneridae</taxon>
        <taxon>Pentapetalae</taxon>
        <taxon>asterids</taxon>
        <taxon>lamiids</taxon>
        <taxon>Solanales</taxon>
        <taxon>Solanaceae</taxon>
        <taxon>Solanoideae</taxon>
        <taxon>Solaneae</taxon>
        <taxon>Solanum</taxon>
    </lineage>
</organism>
<evidence type="ECO:0000313" key="3">
    <source>
        <dbReference type="Proteomes" id="UP000824120"/>
    </source>
</evidence>
<sequence length="141" mass="15731">MVAMCSSALEELDSLLLRASIKDPGASINSIKEQIACLVVLTTSQNKSETNYNQLPMIHNIQQAILVLDHMLRELELVFYIRVAMVNHLSVMLDELDSLFLHASIKDPRASIYSMKAHVVTPLNALDNLSKIGPADVFKKR</sequence>
<dbReference type="Proteomes" id="UP000824120">
    <property type="component" value="Chromosome 1"/>
</dbReference>
<name>A0A9J6AZR1_SOLCO</name>
<feature type="domain" description="DUF7880" evidence="1">
    <location>
        <begin position="85"/>
        <end position="140"/>
    </location>
</feature>
<gene>
    <name evidence="2" type="ORF">H5410_001699</name>
</gene>
<reference evidence="2 3" key="1">
    <citation type="submission" date="2020-09" db="EMBL/GenBank/DDBJ databases">
        <title>De no assembly of potato wild relative species, Solanum commersonii.</title>
        <authorList>
            <person name="Cho K."/>
        </authorList>
    </citation>
    <scope>NUCLEOTIDE SEQUENCE [LARGE SCALE GENOMIC DNA]</scope>
    <source>
        <strain evidence="2">LZ3.2</strain>
        <tissue evidence="2">Leaf</tissue>
    </source>
</reference>
<dbReference type="EMBL" id="JACXVP010000001">
    <property type="protein sequence ID" value="KAG5629982.1"/>
    <property type="molecule type" value="Genomic_DNA"/>
</dbReference>
<accession>A0A9J6AZR1</accession>
<dbReference type="AlphaFoldDB" id="A0A9J6AZR1"/>
<evidence type="ECO:0000259" key="1">
    <source>
        <dbReference type="Pfam" id="PF25306"/>
    </source>
</evidence>
<dbReference type="InterPro" id="IPR057202">
    <property type="entry name" value="DUF7880"/>
</dbReference>
<comment type="caution">
    <text evidence="2">The sequence shown here is derived from an EMBL/GenBank/DDBJ whole genome shotgun (WGS) entry which is preliminary data.</text>
</comment>
<dbReference type="Pfam" id="PF25306">
    <property type="entry name" value="DUF7880"/>
    <property type="match status" value="1"/>
</dbReference>
<dbReference type="PANTHER" id="PTHR36014:SF1">
    <property type="entry name" value="OS03G0176700 PROTEIN"/>
    <property type="match status" value="1"/>
</dbReference>
<keyword evidence="3" id="KW-1185">Reference proteome</keyword>
<protein>
    <recommendedName>
        <fullName evidence="1">DUF7880 domain-containing protein</fullName>
    </recommendedName>
</protein>